<feature type="domain" description="Peptidase S74" evidence="3">
    <location>
        <begin position="487"/>
        <end position="583"/>
    </location>
</feature>
<dbReference type="PROSITE" id="PS51257">
    <property type="entry name" value="PROKAR_LIPOPROTEIN"/>
    <property type="match status" value="1"/>
</dbReference>
<dbReference type="Gene3D" id="1.10.10.10">
    <property type="entry name" value="Winged helix-like DNA-binding domain superfamily/Winged helix DNA-binding domain"/>
    <property type="match status" value="1"/>
</dbReference>
<evidence type="ECO:0000256" key="1">
    <source>
        <dbReference type="SAM" id="Coils"/>
    </source>
</evidence>
<dbReference type="InterPro" id="IPR030392">
    <property type="entry name" value="S74_ICA"/>
</dbReference>
<dbReference type="EMBL" id="JABAIL010000003">
    <property type="protein sequence ID" value="NLR91535.1"/>
    <property type="molecule type" value="Genomic_DNA"/>
</dbReference>
<feature type="coiled-coil region" evidence="1">
    <location>
        <begin position="562"/>
        <end position="603"/>
    </location>
</feature>
<gene>
    <name evidence="4" type="ORF">HGP29_09980</name>
</gene>
<organism evidence="4 5">
    <name type="scientific">Flammeovirga agarivorans</name>
    <dbReference type="NCBI Taxonomy" id="2726742"/>
    <lineage>
        <taxon>Bacteria</taxon>
        <taxon>Pseudomonadati</taxon>
        <taxon>Bacteroidota</taxon>
        <taxon>Cytophagia</taxon>
        <taxon>Cytophagales</taxon>
        <taxon>Flammeovirgaceae</taxon>
        <taxon>Flammeovirga</taxon>
    </lineage>
</organism>
<keyword evidence="2" id="KW-0732">Signal</keyword>
<dbReference type="Proteomes" id="UP000585050">
    <property type="component" value="Unassembled WGS sequence"/>
</dbReference>
<reference evidence="4 5" key="1">
    <citation type="submission" date="2020-04" db="EMBL/GenBank/DDBJ databases">
        <title>Flammeovirga sp. SR4, a novel species isolated from seawater.</title>
        <authorList>
            <person name="Wang X."/>
        </authorList>
    </citation>
    <scope>NUCLEOTIDE SEQUENCE [LARGE SCALE GENOMIC DNA]</scope>
    <source>
        <strain evidence="4 5">SR4</strain>
    </source>
</reference>
<evidence type="ECO:0000313" key="5">
    <source>
        <dbReference type="Proteomes" id="UP000585050"/>
    </source>
</evidence>
<dbReference type="AlphaFoldDB" id="A0A7X8XVY0"/>
<accession>A0A7X8XVY0</accession>
<keyword evidence="5" id="KW-1185">Reference proteome</keyword>
<proteinExistence type="predicted"/>
<evidence type="ECO:0000259" key="3">
    <source>
        <dbReference type="PROSITE" id="PS51688"/>
    </source>
</evidence>
<feature type="signal peptide" evidence="2">
    <location>
        <begin position="1"/>
        <end position="19"/>
    </location>
</feature>
<sequence length="619" mass="68286">MKTLTTLLMLLFATSCLFAQKIPFQGKLSAADTLVNTTVTLNFSLDGTDWSEEHTGVMVTDGFYSVVLGSMEPIPNNIYNQEGEAMLYLSVDGNSLDPITLYAPIVGDLGEGSGNVNHENGVMAVSIMPNKIQLDSDDGSKKAQLEIDSNGNGGLAVYDHQGRNKAWLYAYGTDSVNTGGLLSMYGTESGAWVGTGFKVWEPTNLPFFHLEGYQIPHHPIVNLEITDVQDNTGGVIGEGGSLRLSSSFEGSDAGLSMNIIADGTDRATGEMFLWGQNTPNIQMMGKTWENSNYGLLQVYGETGDGNGWYRSLVTMEAVYDDYMDLDQGMIHVNNTSNDRHTYIDSHGIWHRSEHGNGVGMYLKDWDNNLPILQLEATPEHDEPNVFMAEVVMDDENRQAGNLHIRDVDSNYSSTFNHRSLSINNHQNGYFTGIGYNDFIIGKESYGDIAWLGTVNDSTNSYGQLVLRHTNGAELALDVYTDFSLVSSDRRYKSNITPLTSSLENVMKLQGVSYLYKADEFPKKGFDKDVQIGLIAQEVEQVFPELVETDDKGYKSVHYAQTVAVLIEALKELNQKVETLEAENQSLKASVEKANQNEADLKAMKLQLEVLSKIITSSSK</sequence>
<dbReference type="InterPro" id="IPR036388">
    <property type="entry name" value="WH-like_DNA-bd_sf"/>
</dbReference>
<protein>
    <recommendedName>
        <fullName evidence="3">Peptidase S74 domain-containing protein</fullName>
    </recommendedName>
</protein>
<dbReference type="Pfam" id="PF13884">
    <property type="entry name" value="Peptidase_S74"/>
    <property type="match status" value="1"/>
</dbReference>
<name>A0A7X8XVY0_9BACT</name>
<evidence type="ECO:0000313" key="4">
    <source>
        <dbReference type="EMBL" id="NLR91535.1"/>
    </source>
</evidence>
<feature type="chain" id="PRO_5030687229" description="Peptidase S74 domain-containing protein" evidence="2">
    <location>
        <begin position="20"/>
        <end position="619"/>
    </location>
</feature>
<evidence type="ECO:0000256" key="2">
    <source>
        <dbReference type="SAM" id="SignalP"/>
    </source>
</evidence>
<dbReference type="PROSITE" id="PS51688">
    <property type="entry name" value="ICA"/>
    <property type="match status" value="1"/>
</dbReference>
<comment type="caution">
    <text evidence="4">The sequence shown here is derived from an EMBL/GenBank/DDBJ whole genome shotgun (WGS) entry which is preliminary data.</text>
</comment>
<keyword evidence="1" id="KW-0175">Coiled coil</keyword>
<dbReference type="RefSeq" id="WP_168882254.1">
    <property type="nucleotide sequence ID" value="NZ_JABAIL010000003.1"/>
</dbReference>